<feature type="transmembrane region" description="Helical" evidence="6">
    <location>
        <begin position="221"/>
        <end position="241"/>
    </location>
</feature>
<dbReference type="Pfam" id="PF00892">
    <property type="entry name" value="EamA"/>
    <property type="match status" value="2"/>
</dbReference>
<comment type="caution">
    <text evidence="8">The sequence shown here is derived from an EMBL/GenBank/DDBJ whole genome shotgun (WGS) entry which is preliminary data.</text>
</comment>
<feature type="transmembrane region" description="Helical" evidence="6">
    <location>
        <begin position="247"/>
        <end position="267"/>
    </location>
</feature>
<feature type="transmembrane region" description="Helical" evidence="6">
    <location>
        <begin position="50"/>
        <end position="70"/>
    </location>
</feature>
<feature type="transmembrane region" description="Helical" evidence="6">
    <location>
        <begin position="104"/>
        <end position="122"/>
    </location>
</feature>
<evidence type="ECO:0000256" key="6">
    <source>
        <dbReference type="SAM" id="Phobius"/>
    </source>
</evidence>
<dbReference type="PANTHER" id="PTHR42920:SF5">
    <property type="entry name" value="EAMA DOMAIN-CONTAINING PROTEIN"/>
    <property type="match status" value="1"/>
</dbReference>
<evidence type="ECO:0000256" key="3">
    <source>
        <dbReference type="ARBA" id="ARBA00022692"/>
    </source>
</evidence>
<protein>
    <submittedName>
        <fullName evidence="8">DMT family transporter</fullName>
    </submittedName>
</protein>
<reference evidence="8" key="1">
    <citation type="submission" date="2020-09" db="EMBL/GenBank/DDBJ databases">
        <authorList>
            <person name="Yoon J.-W."/>
        </authorList>
    </citation>
    <scope>NUCLEOTIDE SEQUENCE</scope>
    <source>
        <strain evidence="8">KMU-158</strain>
    </source>
</reference>
<feature type="transmembrane region" description="Helical" evidence="6">
    <location>
        <begin position="76"/>
        <end position="97"/>
    </location>
</feature>
<evidence type="ECO:0000256" key="5">
    <source>
        <dbReference type="ARBA" id="ARBA00023136"/>
    </source>
</evidence>
<feature type="domain" description="EamA" evidence="7">
    <location>
        <begin position="133"/>
        <end position="262"/>
    </location>
</feature>
<evidence type="ECO:0000256" key="1">
    <source>
        <dbReference type="ARBA" id="ARBA00004651"/>
    </source>
</evidence>
<dbReference type="AlphaFoldDB" id="A0A927BY87"/>
<name>A0A927BY87_9GAMM</name>
<dbReference type="EMBL" id="JACXLD010000001">
    <property type="protein sequence ID" value="MBD2857760.1"/>
    <property type="molecule type" value="Genomic_DNA"/>
</dbReference>
<sequence>MLAACGWIFSREAVAGFLPLTFMGLRFTGAGLILILLSWNSLKKLTYEQWVAAVRVGLLFSVAMVFWITGLRLTTHLGVGSFLCSLGLVMVPVVGLFFGERQGLAAYLSLPVALAGLACLSLDSEFHLGLPEICFLISAAIFALMYVLNSHAAAKTPALPLTAVQLSITGVLMMLAALIFEPLSLSQPPAMWGWLLGSLLVATCMRFVLQTYAMGMSSPSHSAIIMNLEPVWTALLAAMWFGERMSGLQFTGCGLIFSALLVNRWPMVRQWLRQQRKAAS</sequence>
<feature type="transmembrane region" description="Helical" evidence="6">
    <location>
        <begin position="192"/>
        <end position="209"/>
    </location>
</feature>
<accession>A0A927BY87</accession>
<evidence type="ECO:0000256" key="2">
    <source>
        <dbReference type="ARBA" id="ARBA00022475"/>
    </source>
</evidence>
<gene>
    <name evidence="8" type="ORF">IB286_01990</name>
</gene>
<dbReference type="SUPFAM" id="SSF103481">
    <property type="entry name" value="Multidrug resistance efflux transporter EmrE"/>
    <property type="match status" value="2"/>
</dbReference>
<feature type="domain" description="EamA" evidence="7">
    <location>
        <begin position="3"/>
        <end position="121"/>
    </location>
</feature>
<keyword evidence="9" id="KW-1185">Reference proteome</keyword>
<keyword evidence="3 6" id="KW-0812">Transmembrane</keyword>
<dbReference type="Proteomes" id="UP000610558">
    <property type="component" value="Unassembled WGS sequence"/>
</dbReference>
<organism evidence="8 9">
    <name type="scientific">Spongiibacter pelagi</name>
    <dbReference type="NCBI Taxonomy" id="2760804"/>
    <lineage>
        <taxon>Bacteria</taxon>
        <taxon>Pseudomonadati</taxon>
        <taxon>Pseudomonadota</taxon>
        <taxon>Gammaproteobacteria</taxon>
        <taxon>Cellvibrionales</taxon>
        <taxon>Spongiibacteraceae</taxon>
        <taxon>Spongiibacter</taxon>
    </lineage>
</organism>
<comment type="subcellular location">
    <subcellularLocation>
        <location evidence="1">Cell membrane</location>
        <topology evidence="1">Multi-pass membrane protein</topology>
    </subcellularLocation>
</comment>
<keyword evidence="5 6" id="KW-0472">Membrane</keyword>
<dbReference type="GO" id="GO:0005886">
    <property type="term" value="C:plasma membrane"/>
    <property type="evidence" value="ECO:0007669"/>
    <property type="project" value="UniProtKB-SubCell"/>
</dbReference>
<feature type="transmembrane region" description="Helical" evidence="6">
    <location>
        <begin position="159"/>
        <end position="180"/>
    </location>
</feature>
<evidence type="ECO:0000259" key="7">
    <source>
        <dbReference type="Pfam" id="PF00892"/>
    </source>
</evidence>
<feature type="transmembrane region" description="Helical" evidence="6">
    <location>
        <begin position="17"/>
        <end position="38"/>
    </location>
</feature>
<dbReference type="InterPro" id="IPR037185">
    <property type="entry name" value="EmrE-like"/>
</dbReference>
<proteinExistence type="predicted"/>
<dbReference type="InterPro" id="IPR051258">
    <property type="entry name" value="Diverse_Substrate_Transporter"/>
</dbReference>
<dbReference type="PANTHER" id="PTHR42920">
    <property type="entry name" value="OS03G0707200 PROTEIN-RELATED"/>
    <property type="match status" value="1"/>
</dbReference>
<dbReference type="InterPro" id="IPR000620">
    <property type="entry name" value="EamA_dom"/>
</dbReference>
<feature type="transmembrane region" description="Helical" evidence="6">
    <location>
        <begin position="128"/>
        <end position="147"/>
    </location>
</feature>
<evidence type="ECO:0000313" key="9">
    <source>
        <dbReference type="Proteomes" id="UP000610558"/>
    </source>
</evidence>
<keyword evidence="2" id="KW-1003">Cell membrane</keyword>
<evidence type="ECO:0000256" key="4">
    <source>
        <dbReference type="ARBA" id="ARBA00022989"/>
    </source>
</evidence>
<evidence type="ECO:0000313" key="8">
    <source>
        <dbReference type="EMBL" id="MBD2857760.1"/>
    </source>
</evidence>
<keyword evidence="4 6" id="KW-1133">Transmembrane helix</keyword>